<sequence length="101" mass="11737">MDEPLFGGLSRRDMLIDRFANAYIITITLLTLLVSLYRTFTTGTWQHTLLALCTLSFALVEVRLVNWYRRGDLEPHFRPLILHLTLSITLLSVLANMYFFT</sequence>
<dbReference type="PANTHER" id="PTHR28603">
    <property type="entry name" value="TRANSMEMBRANE PROTEIN 243"/>
    <property type="match status" value="1"/>
</dbReference>
<keyword evidence="1" id="KW-1133">Transmembrane helix</keyword>
<dbReference type="Pfam" id="PF10856">
    <property type="entry name" value="DUF2678"/>
    <property type="match status" value="1"/>
</dbReference>
<dbReference type="AlphaFoldDB" id="A0A9W7Y0U5"/>
<protein>
    <submittedName>
        <fullName evidence="2">Uncharacterized protein</fullName>
    </submittedName>
</protein>
<dbReference type="InterPro" id="IPR022564">
    <property type="entry name" value="DUF2678"/>
</dbReference>
<evidence type="ECO:0000256" key="1">
    <source>
        <dbReference type="SAM" id="Phobius"/>
    </source>
</evidence>
<dbReference type="EMBL" id="JANBOJ010000022">
    <property type="protein sequence ID" value="KAJ1724741.1"/>
    <property type="molecule type" value="Genomic_DNA"/>
</dbReference>
<keyword evidence="3" id="KW-1185">Reference proteome</keyword>
<comment type="caution">
    <text evidence="2">The sequence shown here is derived from an EMBL/GenBank/DDBJ whole genome shotgun (WGS) entry which is preliminary data.</text>
</comment>
<organism evidence="2 3">
    <name type="scientific">Coemansia erecta</name>
    <dbReference type="NCBI Taxonomy" id="147472"/>
    <lineage>
        <taxon>Eukaryota</taxon>
        <taxon>Fungi</taxon>
        <taxon>Fungi incertae sedis</taxon>
        <taxon>Zoopagomycota</taxon>
        <taxon>Kickxellomycotina</taxon>
        <taxon>Kickxellomycetes</taxon>
        <taxon>Kickxellales</taxon>
        <taxon>Kickxellaceae</taxon>
        <taxon>Coemansia</taxon>
    </lineage>
</organism>
<feature type="transmembrane region" description="Helical" evidence="1">
    <location>
        <begin position="49"/>
        <end position="68"/>
    </location>
</feature>
<accession>A0A9W7Y0U5</accession>
<proteinExistence type="predicted"/>
<dbReference type="OrthoDB" id="17800at2759"/>
<evidence type="ECO:0000313" key="3">
    <source>
        <dbReference type="Proteomes" id="UP001149813"/>
    </source>
</evidence>
<reference evidence="2" key="1">
    <citation type="submission" date="2022-07" db="EMBL/GenBank/DDBJ databases">
        <title>Phylogenomic reconstructions and comparative analyses of Kickxellomycotina fungi.</title>
        <authorList>
            <person name="Reynolds N.K."/>
            <person name="Stajich J.E."/>
            <person name="Barry K."/>
            <person name="Grigoriev I.V."/>
            <person name="Crous P."/>
            <person name="Smith M.E."/>
        </authorList>
    </citation>
    <scope>NUCLEOTIDE SEQUENCE</scope>
    <source>
        <strain evidence="2">NBRC 32514</strain>
    </source>
</reference>
<dbReference type="Proteomes" id="UP001149813">
    <property type="component" value="Unassembled WGS sequence"/>
</dbReference>
<keyword evidence="1" id="KW-0812">Transmembrane</keyword>
<evidence type="ECO:0000313" key="2">
    <source>
        <dbReference type="EMBL" id="KAJ1724741.1"/>
    </source>
</evidence>
<name>A0A9W7Y0U5_9FUNG</name>
<feature type="transmembrane region" description="Helical" evidence="1">
    <location>
        <begin position="20"/>
        <end position="37"/>
    </location>
</feature>
<gene>
    <name evidence="2" type="ORF">LPJ53_001024</name>
</gene>
<dbReference type="PANTHER" id="PTHR28603:SF1">
    <property type="entry name" value="TRANSMEMBRANE PROTEIN 243"/>
    <property type="match status" value="1"/>
</dbReference>
<feature type="transmembrane region" description="Helical" evidence="1">
    <location>
        <begin position="80"/>
        <end position="100"/>
    </location>
</feature>
<keyword evidence="1" id="KW-0472">Membrane</keyword>